<keyword evidence="2" id="KW-1185">Reference proteome</keyword>
<sequence>MRRNGDVRWRRRANDLYPNAYAIKCVEGRFVLASLPFTPISPISYVLASLHNSNALFSRISRAHAGYRTEALYANGVQLTTSHQHWGRREKRLGHPLQKRTRFFGRQLHVPHTSSHACSRFSMRYGHPNRRELKYPTTDQLTPSSSLAYPSSYLQARRLRRTGAVVEDGAKAPAFTMRRRSELVHLTRMPFRSRCSVSNSKLFPFIHVQSRSVEFCLLS</sequence>
<evidence type="ECO:0000313" key="1">
    <source>
        <dbReference type="EMBL" id="PBK98663.1"/>
    </source>
</evidence>
<protein>
    <submittedName>
        <fullName evidence="1">Uncharacterized protein</fullName>
    </submittedName>
</protein>
<reference evidence="2" key="1">
    <citation type="journal article" date="2017" name="Nat. Ecol. Evol.">
        <title>Genome expansion and lineage-specific genetic innovations in the forest pathogenic fungi Armillaria.</title>
        <authorList>
            <person name="Sipos G."/>
            <person name="Prasanna A.N."/>
            <person name="Walter M.C."/>
            <person name="O'Connor E."/>
            <person name="Balint B."/>
            <person name="Krizsan K."/>
            <person name="Kiss B."/>
            <person name="Hess J."/>
            <person name="Varga T."/>
            <person name="Slot J."/>
            <person name="Riley R."/>
            <person name="Boka B."/>
            <person name="Rigling D."/>
            <person name="Barry K."/>
            <person name="Lee J."/>
            <person name="Mihaltcheva S."/>
            <person name="LaButti K."/>
            <person name="Lipzen A."/>
            <person name="Waldron R."/>
            <person name="Moloney N.M."/>
            <person name="Sperisen C."/>
            <person name="Kredics L."/>
            <person name="Vagvoelgyi C."/>
            <person name="Patrignani A."/>
            <person name="Fitzpatrick D."/>
            <person name="Nagy I."/>
            <person name="Doyle S."/>
            <person name="Anderson J.B."/>
            <person name="Grigoriev I.V."/>
            <person name="Gueldener U."/>
            <person name="Muensterkoetter M."/>
            <person name="Nagy L.G."/>
        </authorList>
    </citation>
    <scope>NUCLEOTIDE SEQUENCE [LARGE SCALE GENOMIC DNA]</scope>
    <source>
        <strain evidence="2">Ar21-2</strain>
    </source>
</reference>
<dbReference type="InParanoid" id="A0A2H3EE08"/>
<evidence type="ECO:0000313" key="2">
    <source>
        <dbReference type="Proteomes" id="UP000217790"/>
    </source>
</evidence>
<proteinExistence type="predicted"/>
<dbReference type="Proteomes" id="UP000217790">
    <property type="component" value="Unassembled WGS sequence"/>
</dbReference>
<organism evidence="1 2">
    <name type="scientific">Armillaria gallica</name>
    <name type="common">Bulbous honey fungus</name>
    <name type="synonym">Armillaria bulbosa</name>
    <dbReference type="NCBI Taxonomy" id="47427"/>
    <lineage>
        <taxon>Eukaryota</taxon>
        <taxon>Fungi</taxon>
        <taxon>Dikarya</taxon>
        <taxon>Basidiomycota</taxon>
        <taxon>Agaricomycotina</taxon>
        <taxon>Agaricomycetes</taxon>
        <taxon>Agaricomycetidae</taxon>
        <taxon>Agaricales</taxon>
        <taxon>Marasmiineae</taxon>
        <taxon>Physalacriaceae</taxon>
        <taxon>Armillaria</taxon>
    </lineage>
</organism>
<gene>
    <name evidence="1" type="ORF">ARMGADRAFT_586209</name>
</gene>
<dbReference type="EMBL" id="KZ293648">
    <property type="protein sequence ID" value="PBK98663.1"/>
    <property type="molecule type" value="Genomic_DNA"/>
</dbReference>
<accession>A0A2H3EE08</accession>
<dbReference type="AlphaFoldDB" id="A0A2H3EE08"/>
<name>A0A2H3EE08_ARMGA</name>